<proteinExistence type="predicted"/>
<evidence type="ECO:0000313" key="8">
    <source>
        <dbReference type="Proteomes" id="UP000076420"/>
    </source>
</evidence>
<protein>
    <recommendedName>
        <fullName evidence="9">Ras-GEF domain-containing protein</fullName>
    </recommendedName>
</protein>
<feature type="domain" description="Ras-GEF" evidence="4">
    <location>
        <begin position="236"/>
        <end position="504"/>
    </location>
</feature>
<organism evidence="7 8">
    <name type="scientific">Biomphalaria glabrata</name>
    <name type="common">Bloodfluke planorb</name>
    <name type="synonym">Freshwater snail</name>
    <dbReference type="NCBI Taxonomy" id="6526"/>
    <lineage>
        <taxon>Eukaryota</taxon>
        <taxon>Metazoa</taxon>
        <taxon>Spiralia</taxon>
        <taxon>Lophotrochozoa</taxon>
        <taxon>Mollusca</taxon>
        <taxon>Gastropoda</taxon>
        <taxon>Heterobranchia</taxon>
        <taxon>Euthyneura</taxon>
        <taxon>Panpulmonata</taxon>
        <taxon>Hygrophila</taxon>
        <taxon>Lymnaeoidea</taxon>
        <taxon>Planorbidae</taxon>
        <taxon>Biomphalaria</taxon>
    </lineage>
</organism>
<dbReference type="CDD" id="cd00155">
    <property type="entry name" value="RasGEF"/>
    <property type="match status" value="1"/>
</dbReference>
<dbReference type="GO" id="GO:0005085">
    <property type="term" value="F:guanyl-nucleotide exchange factor activity"/>
    <property type="evidence" value="ECO:0007669"/>
    <property type="project" value="UniProtKB-KW"/>
</dbReference>
<dbReference type="InterPro" id="IPR036964">
    <property type="entry name" value="RASGEF_cat_dom_sf"/>
</dbReference>
<evidence type="ECO:0008006" key="9">
    <source>
        <dbReference type="Google" id="ProtNLM"/>
    </source>
</evidence>
<dbReference type="OrthoDB" id="26687at2759"/>
<dbReference type="Gene3D" id="1.20.870.10">
    <property type="entry name" value="Son of sevenless (SoS) protein Chain: S domain 1"/>
    <property type="match status" value="1"/>
</dbReference>
<dbReference type="SMART" id="SM00314">
    <property type="entry name" value="RA"/>
    <property type="match status" value="1"/>
</dbReference>
<dbReference type="InterPro" id="IPR023578">
    <property type="entry name" value="Ras_GEF_dom_sf"/>
</dbReference>
<feature type="domain" description="Ras-associating" evidence="5">
    <location>
        <begin position="637"/>
        <end position="725"/>
    </location>
</feature>
<dbReference type="PROSITE" id="PS00720">
    <property type="entry name" value="RASGEF"/>
    <property type="match status" value="1"/>
</dbReference>
<dbReference type="GO" id="GO:0007265">
    <property type="term" value="P:Ras protein signal transduction"/>
    <property type="evidence" value="ECO:0007669"/>
    <property type="project" value="TreeGrafter"/>
</dbReference>
<dbReference type="CDD" id="cd06224">
    <property type="entry name" value="REM"/>
    <property type="match status" value="1"/>
</dbReference>
<feature type="region of interest" description="Disordered" evidence="3">
    <location>
        <begin position="615"/>
        <end position="635"/>
    </location>
</feature>
<dbReference type="InterPro" id="IPR019804">
    <property type="entry name" value="Ras_G-nucl-exch_fac_CS"/>
</dbReference>
<name>A0A2C9JH06_BIOGL</name>
<dbReference type="InterPro" id="IPR029071">
    <property type="entry name" value="Ubiquitin-like_domsf"/>
</dbReference>
<evidence type="ECO:0000259" key="6">
    <source>
        <dbReference type="PROSITE" id="PS50212"/>
    </source>
</evidence>
<dbReference type="Gene3D" id="3.10.20.90">
    <property type="entry name" value="Phosphatidylinositol 3-kinase Catalytic Subunit, Chain A, domain 1"/>
    <property type="match status" value="1"/>
</dbReference>
<dbReference type="Pfam" id="PF00618">
    <property type="entry name" value="RasGEF_N"/>
    <property type="match status" value="1"/>
</dbReference>
<dbReference type="PANTHER" id="PTHR23113">
    <property type="entry name" value="GUANINE NUCLEOTIDE EXCHANGE FACTOR"/>
    <property type="match status" value="1"/>
</dbReference>
<evidence type="ECO:0000256" key="1">
    <source>
        <dbReference type="ARBA" id="ARBA00022658"/>
    </source>
</evidence>
<dbReference type="VEuPathDB" id="VectorBase:BGLAX_049693"/>
<dbReference type="CDD" id="cd00153">
    <property type="entry name" value="RA_RalGDS_like"/>
    <property type="match status" value="1"/>
</dbReference>
<dbReference type="Pfam" id="PF00788">
    <property type="entry name" value="RA"/>
    <property type="match status" value="1"/>
</dbReference>
<accession>A0A2C9JH06</accession>
<dbReference type="AlphaFoldDB" id="A0A2C9JH06"/>
<evidence type="ECO:0000256" key="3">
    <source>
        <dbReference type="SAM" id="MobiDB-lite"/>
    </source>
</evidence>
<evidence type="ECO:0000259" key="5">
    <source>
        <dbReference type="PROSITE" id="PS50200"/>
    </source>
</evidence>
<evidence type="ECO:0000313" key="7">
    <source>
        <dbReference type="EnsemblMetazoa" id="BGLB002413-PB"/>
    </source>
</evidence>
<sequence>MHTFFLHSDGSEHGKVVQFQDDANRFWREEREEGAVYHAYLKKVTYLSQARLEDENERNSEFSHLMWETHKVRVIRAGTLAKLVESLTNIQGEMDSSYVNIFLATYRTFATSRQVLDALMERYRFLRSQTKVDKTELCENMLRSLKSVLFVWLDSYPEDFHMAPDYTCLHELQKFAKDTAPGSGIEAKVKEKLEAFRQEDAEMTARQLELSFSLTDGSGHPPDTDSSKSLALLDISCRKIAEQLTFKDADLFRKVIPHHCLGAYWSRRDKEGQCDAPSIQATIQQFNNVSRRVIATILKTRELKTAQRAKVIQKWIMIAQDLRELKNFSSLKAIITGLQSHPVYRLKKTWAVLSKDAMVLFEELSEIFSVENNQINSRELLMKEATAKFPDLDSQSKSLKRKNLQKRRSWIDNGIVQGTVPYLGTFLTDLTMIDTAYPDCTEEGLINFEKRRKEFEVLAQLRLLQSAASIYNIAEDSSFWRWFNSITTYADLESHELSCSLEPQSESLAKIKKKSASINGPHLKRRVSAAKLYACFACRSRFSEPNMSSSSLEDNRAPYDQQDCLGTKPARLDNKLGLFSCGLEERHSIESIPPTIAATIGPLVSQVSQLSHSSSTSSVISSDSDSPSSHTPFKSSDSYVIKVSIESNKNDAAHVYKSIMLLNSDHTHTVIEKIIEKYALEGQADKYCLLQILPDGELLIPDRANVFYALNNSVDLTFILRTRQEYEAIKQKRKIGRTRPKKLTL</sequence>
<reference evidence="7" key="1">
    <citation type="submission" date="2020-05" db="UniProtKB">
        <authorList>
            <consortium name="EnsemblMetazoa"/>
        </authorList>
    </citation>
    <scope>IDENTIFICATION</scope>
    <source>
        <strain evidence="7">BB02</strain>
    </source>
</reference>
<dbReference type="InterPro" id="IPR001895">
    <property type="entry name" value="RASGEF_cat_dom"/>
</dbReference>
<dbReference type="GO" id="GO:0005886">
    <property type="term" value="C:plasma membrane"/>
    <property type="evidence" value="ECO:0007669"/>
    <property type="project" value="TreeGrafter"/>
</dbReference>
<keyword evidence="1 2" id="KW-0344">Guanine-nucleotide releasing factor</keyword>
<evidence type="ECO:0000256" key="2">
    <source>
        <dbReference type="PROSITE-ProRule" id="PRU00168"/>
    </source>
</evidence>
<evidence type="ECO:0000259" key="4">
    <source>
        <dbReference type="PROSITE" id="PS50009"/>
    </source>
</evidence>
<dbReference type="SUPFAM" id="SSF48366">
    <property type="entry name" value="Ras GEF"/>
    <property type="match status" value="1"/>
</dbReference>
<dbReference type="Gene3D" id="1.10.840.10">
    <property type="entry name" value="Ras guanine-nucleotide exchange factors catalytic domain"/>
    <property type="match status" value="1"/>
</dbReference>
<feature type="compositionally biased region" description="Low complexity" evidence="3">
    <location>
        <begin position="615"/>
        <end position="631"/>
    </location>
</feature>
<feature type="domain" description="N-terminal Ras-GEF" evidence="6">
    <location>
        <begin position="71"/>
        <end position="197"/>
    </location>
</feature>
<dbReference type="KEGG" id="bgt:106056337"/>
<dbReference type="PROSITE" id="PS50009">
    <property type="entry name" value="RASGEF_CAT"/>
    <property type="match status" value="1"/>
</dbReference>
<dbReference type="EnsemblMetazoa" id="BGLB002413-RB">
    <property type="protein sequence ID" value="BGLB002413-PB"/>
    <property type="gene ID" value="BGLB002413"/>
</dbReference>
<dbReference type="STRING" id="6526.A0A2C9JH06"/>
<dbReference type="InterPro" id="IPR000159">
    <property type="entry name" value="RA_dom"/>
</dbReference>
<dbReference type="InterPro" id="IPR008937">
    <property type="entry name" value="Ras-like_GEF"/>
</dbReference>
<dbReference type="SMART" id="SM00147">
    <property type="entry name" value="RasGEF"/>
    <property type="match status" value="1"/>
</dbReference>
<dbReference type="PROSITE" id="PS50212">
    <property type="entry name" value="RASGEF_NTER"/>
    <property type="match status" value="1"/>
</dbReference>
<dbReference type="PROSITE" id="PS50200">
    <property type="entry name" value="RA"/>
    <property type="match status" value="1"/>
</dbReference>
<dbReference type="VEuPathDB" id="VectorBase:BGLB002413"/>
<dbReference type="SMART" id="SM00229">
    <property type="entry name" value="RasGEFN"/>
    <property type="match status" value="1"/>
</dbReference>
<dbReference type="InterPro" id="IPR000651">
    <property type="entry name" value="Ras-like_Gua-exchang_fac_N"/>
</dbReference>
<dbReference type="SUPFAM" id="SSF54236">
    <property type="entry name" value="Ubiquitin-like"/>
    <property type="match status" value="1"/>
</dbReference>
<dbReference type="Proteomes" id="UP000076420">
    <property type="component" value="Unassembled WGS sequence"/>
</dbReference>
<dbReference type="PANTHER" id="PTHR23113:SF312">
    <property type="entry name" value="RAL GUANINE NUCLEOTIDE DISSOCIATION STIMULATOR-LIKE, ISOFORM E"/>
    <property type="match status" value="1"/>
</dbReference>
<dbReference type="Pfam" id="PF00617">
    <property type="entry name" value="RasGEF"/>
    <property type="match status" value="1"/>
</dbReference>
<gene>
    <name evidence="7" type="primary">106056337</name>
</gene>